<reference evidence="1" key="1">
    <citation type="journal article" date="2020" name="Nat. Genet.">
        <title>Genomic diversifications of five Gossypium allopolyploid species and their impact on cotton improvement.</title>
        <authorList>
            <person name="Chen Z.J."/>
            <person name="Sreedasyam A."/>
            <person name="Ando A."/>
            <person name="Song Q."/>
            <person name="De Santiago L.M."/>
            <person name="Hulse-Kemp A.M."/>
            <person name="Ding M."/>
            <person name="Ye W."/>
            <person name="Kirkbride R.C."/>
            <person name="Jenkins J."/>
            <person name="Plott C."/>
            <person name="Lovell J."/>
            <person name="Lin Y.M."/>
            <person name="Vaughn R."/>
            <person name="Liu B."/>
            <person name="Simpson S."/>
            <person name="Scheffler B.E."/>
            <person name="Wen L."/>
            <person name="Saski C.A."/>
            <person name="Grover C.E."/>
            <person name="Hu G."/>
            <person name="Conover J.L."/>
            <person name="Carlson J.W."/>
            <person name="Shu S."/>
            <person name="Boston L.B."/>
            <person name="Williams M."/>
            <person name="Peterson D.G."/>
            <person name="McGee K."/>
            <person name="Jones D.C."/>
            <person name="Wendel J.F."/>
            <person name="Stelly D.M."/>
            <person name="Grimwood J."/>
            <person name="Schmutz J."/>
        </authorList>
    </citation>
    <scope>NUCLEOTIDE SEQUENCE [LARGE SCALE GENOMIC DNA]</scope>
    <source>
        <strain evidence="1">cv. TM-1</strain>
    </source>
</reference>
<sequence>MESILARALEYTLKYWLKSFSRDQFKLQGRTVQLSNLDINGDALHASMGLPPALNVATAKVGKLEIIIADGMTIQVQTVNLLLETRGGTRAKGGAAWAPPMASITMRNILLYTTNENWQAVNLKEARDFSSNKNFIYVFKKLEWESLSIDLLPHPDMFSDANLARSQVGSTQRDDDGAKRVFFGGERFLEGISGEAYITVQRTELNAPLGLEVQLHVTEAVCPALSEPGLRALLRFLTGLYVCLNRGDVDLNAQQRSVESAGRSLVSVVVDHIFLCIKDNEFQLELLMQSLLFSRASVSDGENSRHLSKVMVGGLFLRDTFSWPPCTLVQPSMEAVTDSCLHIPNFGKDFCPPIYPLAEQQWQLTVGVPLISLHSLQVKPSPLPPSFASQTVIDCQPLMIHLQEESCLRISSFLADGIVVNPGSILPDSSVNSLVFSLKELDISVPLDIGKMDNPGGGDNRIRPKSFAGARLHFEKVFFSESPSLKLKLLNLEKDPACFCLWDGQPIDASMKKWTAGASQLSLSLETTAGLTGVQSSLGWSSGLWKCVELKEASIELAMVSADGSPLTVVPPPGGVVRIGVACEQFMSNTSVEQLFFVLDLYGYIGRVSEKIAVVGKNKRPNRNMDDTLGGRLMEKVPSDTAVSLAVNVLQLRFLESYSLDIQGTPLVQFIGNNLFLKVSHRTLGGAMAVSSTLCWEIVQVDCLETEGNVVHNNGTLVDSVENGSLVTGNGFSPLRAVFWVHNKQKCLSSGKASVIPFLDISIVHVIPFDERDKECHSLSVSACISGVRLGGGMNYTEALLHRFGIIGPDGGPSMELSKGLENLSSGPLSKLLKPSAFVDNDLVVVGTLGGEKDEKFLQLGMPDDVDVSIELQDWLFALEGVQEMAESWWFEKELLDREQRCWHMTFRSLQVKAKVSPKDLPNRKGISNGIRRYPVELVKVCVEGLETFKPQAQRSPSPANGFKESFEILGGINLEVHMLISEDNVENETVNWVVENMKFSVKQPIEAIVTKDELQHLAFLCKSEVNSMGRMAAGVLQLLKLENSLGKDAIYKLSNLGIEGFDKIFSSDKLNRGNSAGSIGQSPLSKVIIEDQRSTIALLEEAVLDSQAKCATLVTELSNAESSEENLTAIKELRQKLDTMQILVAQLQGQM</sequence>
<dbReference type="Proteomes" id="UP000818029">
    <property type="component" value="Chromosome A01"/>
</dbReference>
<proteinExistence type="predicted"/>
<protein>
    <submittedName>
        <fullName evidence="2">Uncharacterized protein isoform X2</fullName>
    </submittedName>
</protein>
<accession>A0A1U8KJG5</accession>
<dbReference type="InterPro" id="IPR026728">
    <property type="entry name" value="BLTP3A/B"/>
</dbReference>
<evidence type="ECO:0000313" key="1">
    <source>
        <dbReference type="Proteomes" id="UP000818029"/>
    </source>
</evidence>
<dbReference type="PANTHER" id="PTHR22774">
    <property type="entry name" value="CHOREIN N-TERMINAL DOMAIN-CONTAINING PROTEIN"/>
    <property type="match status" value="1"/>
</dbReference>
<evidence type="ECO:0000313" key="2">
    <source>
        <dbReference type="RefSeq" id="XP_016702592.2"/>
    </source>
</evidence>
<dbReference type="GeneID" id="107917787"/>
<dbReference type="PANTHER" id="PTHR22774:SF11">
    <property type="entry name" value="CHOREIN N-TERMINAL DOMAIN-CONTAINING PROTEIN"/>
    <property type="match status" value="1"/>
</dbReference>
<reference evidence="2" key="2">
    <citation type="submission" date="2025-08" db="UniProtKB">
        <authorList>
            <consortium name="RefSeq"/>
        </authorList>
    </citation>
    <scope>IDENTIFICATION</scope>
</reference>
<organism evidence="1 2">
    <name type="scientific">Gossypium hirsutum</name>
    <name type="common">Upland cotton</name>
    <name type="synonym">Gossypium mexicanum</name>
    <dbReference type="NCBI Taxonomy" id="3635"/>
    <lineage>
        <taxon>Eukaryota</taxon>
        <taxon>Viridiplantae</taxon>
        <taxon>Streptophyta</taxon>
        <taxon>Embryophyta</taxon>
        <taxon>Tracheophyta</taxon>
        <taxon>Spermatophyta</taxon>
        <taxon>Magnoliopsida</taxon>
        <taxon>eudicotyledons</taxon>
        <taxon>Gunneridae</taxon>
        <taxon>Pentapetalae</taxon>
        <taxon>rosids</taxon>
        <taxon>malvids</taxon>
        <taxon>Malvales</taxon>
        <taxon>Malvaceae</taxon>
        <taxon>Malvoideae</taxon>
        <taxon>Gossypium</taxon>
    </lineage>
</organism>
<keyword evidence="1" id="KW-1185">Reference proteome</keyword>
<dbReference type="RefSeq" id="XP_016702592.2">
    <property type="nucleotide sequence ID" value="XM_016847103.2"/>
</dbReference>
<gene>
    <name evidence="2" type="primary">LOC107917787</name>
</gene>
<name>A0A1U8KJG5_GOSHI</name>
<dbReference type="AlphaFoldDB" id="A0A1U8KJG5"/>